<name>A0ACC1DI72_9NEOP</name>
<sequence>MLSFLVMIMSLMSTGYTINRPVYKVVLTQKGYAQFIQYDVDTPPLREFTFCTWIRVYELVNDQTIFSYIAQGNNRVIRLWLDSGGHHIKLSINGREATGTHVDIVRDVWKHVCLSYQSDFGAWALYIDARLVSCEASQSLHGYVLPGSGSVIIGYGTANTGAPNGLEGEIFGANMILKSTIERNVTIRNDPMKRQRHFFKNKLKDYKKSVDYIVLSNLHTEEVHNNFEMSPRIPISNFSQNYIRFSTPNSFIVHKIGSNLADNAQKKLKSHDTTIARDILDFTANDKELTTFWNVLHKEEPTKFSSPLIEKTTISSLGSALVPKISEFETPPPPTASNKNVFVKSSEVKKPAVFQSLYKISEDLGDKTQFGKKGTDEISEVETPPPPDKSNKVYGQWTSSKFANSVLNYLKSINFHKKEHKKVPATIPLTKVLDNFPYASEFKLTKIRPPLQFRRSLIEKRFDSSRDPQINVQILEDDLRSSISKSHAKTKVKNVEITSRGDSKKNDHRKYRQVNTHQFLDSKNSSEDDLTPKSFSLRDETQKYSPKATLEHSNLLSILPFLKSLEYFVDDSQNTESMTVVNSDDMYSKSLSNRNKWHNVKTYSNDYTPRHINMDSENEHNELKRQIAIENNKSHPSIRLKYKPESRKIVKTEDPVIIKGRELAQEISNQSNSNQESISIIKYNHGYLPGHNKKIKMDDKFNSIINGNTKIISQSGNNFDKQVKLGNALNERHVIGNTEEQKKQSFVGGDESIPDINKYRSDIDNESIAAVPPSLGPRICKDIELYERVLYVKPDESIDITNILSPVKLKNVGIEFITQNYKKCSLADSSLEENQMLFIDWSKTPVRLFGGAYAKTTTDLCGFF</sequence>
<gene>
    <name evidence="1" type="ORF">K1T71_000087</name>
</gene>
<reference evidence="1 2" key="1">
    <citation type="journal article" date="2021" name="Front. Genet.">
        <title>Chromosome-Level Genome Assembly Reveals Significant Gene Expansion in the Toll and IMD Signaling Pathways of Dendrolimus kikuchii.</title>
        <authorList>
            <person name="Zhou J."/>
            <person name="Wu P."/>
            <person name="Xiong Z."/>
            <person name="Liu N."/>
            <person name="Zhao N."/>
            <person name="Ji M."/>
            <person name="Qiu Y."/>
            <person name="Yang B."/>
        </authorList>
    </citation>
    <scope>NUCLEOTIDE SEQUENCE [LARGE SCALE GENOMIC DNA]</scope>
    <source>
        <strain evidence="1">Ann1</strain>
    </source>
</reference>
<dbReference type="EMBL" id="CM034387">
    <property type="protein sequence ID" value="KAJ0183664.1"/>
    <property type="molecule type" value="Genomic_DNA"/>
</dbReference>
<evidence type="ECO:0000313" key="1">
    <source>
        <dbReference type="EMBL" id="KAJ0183664.1"/>
    </source>
</evidence>
<protein>
    <submittedName>
        <fullName evidence="1">Uncharacterized protein</fullName>
    </submittedName>
</protein>
<evidence type="ECO:0000313" key="2">
    <source>
        <dbReference type="Proteomes" id="UP000824533"/>
    </source>
</evidence>
<dbReference type="Proteomes" id="UP000824533">
    <property type="component" value="Linkage Group LG01"/>
</dbReference>
<accession>A0ACC1DI72</accession>
<comment type="caution">
    <text evidence="1">The sequence shown here is derived from an EMBL/GenBank/DDBJ whole genome shotgun (WGS) entry which is preliminary data.</text>
</comment>
<organism evidence="1 2">
    <name type="scientific">Dendrolimus kikuchii</name>
    <dbReference type="NCBI Taxonomy" id="765133"/>
    <lineage>
        <taxon>Eukaryota</taxon>
        <taxon>Metazoa</taxon>
        <taxon>Ecdysozoa</taxon>
        <taxon>Arthropoda</taxon>
        <taxon>Hexapoda</taxon>
        <taxon>Insecta</taxon>
        <taxon>Pterygota</taxon>
        <taxon>Neoptera</taxon>
        <taxon>Endopterygota</taxon>
        <taxon>Lepidoptera</taxon>
        <taxon>Glossata</taxon>
        <taxon>Ditrysia</taxon>
        <taxon>Bombycoidea</taxon>
        <taxon>Lasiocampidae</taxon>
        <taxon>Dendrolimus</taxon>
    </lineage>
</organism>
<keyword evidence="2" id="KW-1185">Reference proteome</keyword>
<proteinExistence type="predicted"/>